<evidence type="ECO:0000313" key="1">
    <source>
        <dbReference type="EMBL" id="QGZ56731.1"/>
    </source>
</evidence>
<dbReference type="RefSeq" id="WP_158759685.1">
    <property type="nucleotide sequence ID" value="NZ_CP046910.1"/>
</dbReference>
<dbReference type="Proteomes" id="UP000434209">
    <property type="component" value="Chromosome 2"/>
</dbReference>
<accession>A0A7Z2G7P0</accession>
<organism evidence="1 2">
    <name type="scientific">Paraburkholderia acidiphila</name>
    <dbReference type="NCBI Taxonomy" id="2571747"/>
    <lineage>
        <taxon>Bacteria</taxon>
        <taxon>Pseudomonadati</taxon>
        <taxon>Pseudomonadota</taxon>
        <taxon>Betaproteobacteria</taxon>
        <taxon>Burkholderiales</taxon>
        <taxon>Burkholderiaceae</taxon>
        <taxon>Paraburkholderia</taxon>
    </lineage>
</organism>
<sequence>MNAPVEIGPYADPPVFDRYLVKVYDWRPRFNCVIGRTVERTERLLANGGVHYVDVDVATCESREWFSIPGRGRIEVLTP</sequence>
<name>A0A7Z2G7P0_9BURK</name>
<dbReference type="KEGG" id="pacp:FAZ97_17350"/>
<keyword evidence="2" id="KW-1185">Reference proteome</keyword>
<dbReference type="EMBL" id="CP046910">
    <property type="protein sequence ID" value="QGZ56731.1"/>
    <property type="molecule type" value="Genomic_DNA"/>
</dbReference>
<evidence type="ECO:0000313" key="2">
    <source>
        <dbReference type="Proteomes" id="UP000434209"/>
    </source>
</evidence>
<proteinExistence type="predicted"/>
<protein>
    <submittedName>
        <fullName evidence="1">Uncharacterized protein</fullName>
    </submittedName>
</protein>
<reference evidence="1 2" key="1">
    <citation type="submission" date="2019-12" db="EMBL/GenBank/DDBJ databases">
        <title>Paraburkholderia acidiphila 7Q-K02 sp. nov and Paraburkholderia acidisoli DHF22 sp. nov., two strains isolated from forest soil.</title>
        <authorList>
            <person name="Gao Z."/>
            <person name="Qiu L."/>
        </authorList>
    </citation>
    <scope>NUCLEOTIDE SEQUENCE [LARGE SCALE GENOMIC DNA]</scope>
    <source>
        <strain evidence="1 2">7Q-K02</strain>
    </source>
</reference>
<gene>
    <name evidence="1" type="ORF">FAZ97_17350</name>
</gene>
<dbReference type="AlphaFoldDB" id="A0A7Z2G7P0"/>